<dbReference type="CDD" id="cd06261">
    <property type="entry name" value="TM_PBP2"/>
    <property type="match status" value="1"/>
</dbReference>
<feature type="transmembrane region" description="Helical" evidence="7">
    <location>
        <begin position="240"/>
        <end position="261"/>
    </location>
</feature>
<dbReference type="Gene3D" id="1.10.3720.10">
    <property type="entry name" value="MetI-like"/>
    <property type="match status" value="1"/>
</dbReference>
<feature type="transmembrane region" description="Helical" evidence="7">
    <location>
        <begin position="106"/>
        <end position="128"/>
    </location>
</feature>
<feature type="domain" description="ABC transmembrane type-1" evidence="8">
    <location>
        <begin position="71"/>
        <end position="261"/>
    </location>
</feature>
<name>A0A926RXM3_9BACI</name>
<dbReference type="SUPFAM" id="SSF161098">
    <property type="entry name" value="MetI-like"/>
    <property type="match status" value="1"/>
</dbReference>
<evidence type="ECO:0000256" key="4">
    <source>
        <dbReference type="ARBA" id="ARBA00022692"/>
    </source>
</evidence>
<evidence type="ECO:0000256" key="7">
    <source>
        <dbReference type="RuleBase" id="RU363032"/>
    </source>
</evidence>
<comment type="similarity">
    <text evidence="7">Belongs to the binding-protein-dependent transport system permease family.</text>
</comment>
<gene>
    <name evidence="9" type="ORF">IC621_17555</name>
</gene>
<evidence type="ECO:0000256" key="5">
    <source>
        <dbReference type="ARBA" id="ARBA00022989"/>
    </source>
</evidence>
<keyword evidence="4 7" id="KW-0812">Transmembrane</keyword>
<keyword evidence="2 7" id="KW-0813">Transport</keyword>
<feature type="transmembrane region" description="Helical" evidence="7">
    <location>
        <begin position="70"/>
        <end position="94"/>
    </location>
</feature>
<evidence type="ECO:0000313" key="10">
    <source>
        <dbReference type="Proteomes" id="UP000626844"/>
    </source>
</evidence>
<dbReference type="PANTHER" id="PTHR43744">
    <property type="entry name" value="ABC TRANSPORTER PERMEASE PROTEIN MG189-RELATED-RELATED"/>
    <property type="match status" value="1"/>
</dbReference>
<comment type="subcellular location">
    <subcellularLocation>
        <location evidence="1 7">Cell membrane</location>
        <topology evidence="1 7">Multi-pass membrane protein</topology>
    </subcellularLocation>
</comment>
<dbReference type="RefSeq" id="WP_191159824.1">
    <property type="nucleotide sequence ID" value="NZ_JACXAI010000024.1"/>
</dbReference>
<evidence type="ECO:0000256" key="3">
    <source>
        <dbReference type="ARBA" id="ARBA00022475"/>
    </source>
</evidence>
<proteinExistence type="inferred from homology"/>
<feature type="transmembrane region" description="Helical" evidence="7">
    <location>
        <begin position="186"/>
        <end position="206"/>
    </location>
</feature>
<reference evidence="9" key="1">
    <citation type="submission" date="2020-09" db="EMBL/GenBank/DDBJ databases">
        <title>A novel bacterium of genus Bacillus, isolated from South China Sea.</title>
        <authorList>
            <person name="Huang H."/>
            <person name="Mo K."/>
            <person name="Hu Y."/>
        </authorList>
    </citation>
    <scope>NUCLEOTIDE SEQUENCE</scope>
    <source>
        <strain evidence="9">IB182487</strain>
    </source>
</reference>
<keyword evidence="10" id="KW-1185">Reference proteome</keyword>
<comment type="caution">
    <text evidence="9">The sequence shown here is derived from an EMBL/GenBank/DDBJ whole genome shotgun (WGS) entry which is preliminary data.</text>
</comment>
<dbReference type="PANTHER" id="PTHR43744:SF8">
    <property type="entry name" value="SN-GLYCEROL-3-PHOSPHATE TRANSPORT SYSTEM PERMEASE PROTEIN UGPE"/>
    <property type="match status" value="1"/>
</dbReference>
<dbReference type="PROSITE" id="PS50928">
    <property type="entry name" value="ABC_TM1"/>
    <property type="match status" value="1"/>
</dbReference>
<dbReference type="EMBL" id="JACXAI010000024">
    <property type="protein sequence ID" value="MBD1382038.1"/>
    <property type="molecule type" value="Genomic_DNA"/>
</dbReference>
<feature type="transmembrane region" description="Helical" evidence="7">
    <location>
        <begin position="12"/>
        <end position="31"/>
    </location>
</feature>
<evidence type="ECO:0000256" key="2">
    <source>
        <dbReference type="ARBA" id="ARBA00022448"/>
    </source>
</evidence>
<keyword evidence="6 7" id="KW-0472">Membrane</keyword>
<dbReference type="InterPro" id="IPR000515">
    <property type="entry name" value="MetI-like"/>
</dbReference>
<organism evidence="9 10">
    <name type="scientific">Metabacillus arenae</name>
    <dbReference type="NCBI Taxonomy" id="2771434"/>
    <lineage>
        <taxon>Bacteria</taxon>
        <taxon>Bacillati</taxon>
        <taxon>Bacillota</taxon>
        <taxon>Bacilli</taxon>
        <taxon>Bacillales</taxon>
        <taxon>Bacillaceae</taxon>
        <taxon>Metabacillus</taxon>
    </lineage>
</organism>
<keyword evidence="5 7" id="KW-1133">Transmembrane helix</keyword>
<evidence type="ECO:0000259" key="8">
    <source>
        <dbReference type="PROSITE" id="PS50928"/>
    </source>
</evidence>
<dbReference type="GO" id="GO:0055085">
    <property type="term" value="P:transmembrane transport"/>
    <property type="evidence" value="ECO:0007669"/>
    <property type="project" value="InterPro"/>
</dbReference>
<sequence length="276" mass="31288">MNRYKNSSGFISYVILIPIALFALFPFYIMFKSSFEPLSQIISSFHFFPESWLYLENFKEVFEKYPISRWFINSFIIAIIAVIGNLVFCPLIAYALARLEFKGKKLLFFVVIATLIIPVQVLVVPLYLMLAPLGLQNNFIAVILPDLVSPFGVFLLRQAFLALPYELEEAAFMDGCGRIRSLFKIIIPNALPTLCTIAVLKFMWVWGDFMWPSLILTKEHMKTLPIGIASFQTTSSLVPWGLVISASVIAVVPIILLFFMLQKYFVRGLTDGAVKG</sequence>
<accession>A0A926RXM3</accession>
<dbReference type="AlphaFoldDB" id="A0A926RXM3"/>
<keyword evidence="3" id="KW-1003">Cell membrane</keyword>
<feature type="transmembrane region" description="Helical" evidence="7">
    <location>
        <begin position="140"/>
        <end position="165"/>
    </location>
</feature>
<evidence type="ECO:0000256" key="6">
    <source>
        <dbReference type="ARBA" id="ARBA00023136"/>
    </source>
</evidence>
<dbReference type="InterPro" id="IPR035906">
    <property type="entry name" value="MetI-like_sf"/>
</dbReference>
<dbReference type="Pfam" id="PF00528">
    <property type="entry name" value="BPD_transp_1"/>
    <property type="match status" value="1"/>
</dbReference>
<dbReference type="GO" id="GO:0005886">
    <property type="term" value="C:plasma membrane"/>
    <property type="evidence" value="ECO:0007669"/>
    <property type="project" value="UniProtKB-SubCell"/>
</dbReference>
<protein>
    <submittedName>
        <fullName evidence="9">Carbohydrate ABC transporter permease</fullName>
    </submittedName>
</protein>
<dbReference type="Proteomes" id="UP000626844">
    <property type="component" value="Unassembled WGS sequence"/>
</dbReference>
<evidence type="ECO:0000256" key="1">
    <source>
        <dbReference type="ARBA" id="ARBA00004651"/>
    </source>
</evidence>
<evidence type="ECO:0000313" key="9">
    <source>
        <dbReference type="EMBL" id="MBD1382038.1"/>
    </source>
</evidence>